<dbReference type="AlphaFoldDB" id="A0A2W7FTZ4"/>
<protein>
    <submittedName>
        <fullName evidence="1">Uncharacterized protein</fullName>
    </submittedName>
</protein>
<accession>A0A2W7FTZ4</accession>
<sequence>LLLPAIFGYEVNVQNVWYNALFKYAMFGSRTILKFVRKSKLAKQVSWFKKLVQKGQTAIRFIMNPQAALTYVVNKTTYKLKKVLLKKFNRKTVNKVIRILRKGIKFSIKSGILITAFVKSKDKKEFVLNRLKQVGIKGIKKFSKSIIKSTIFKKFKKFKTRSDFKNSLDFADQSWISFKGMSKWIDGLKIASDNWIYEKNEETLSYFVFFNPSTTNNKKSLLFFNRPIDEFKDFLDAPSKGQYYLDNLAWGWTVGAAINGKTKFSISKLENTKYSQHFLSAIKEFDKNSKDVVENLKDNFKVLSSARNRKLGNKIVIEWNDDKVSFLDRKGFQTEEKYDKFFSNRQHLIKKISKPITLVKSVKKL</sequence>
<organism evidence="1 2">
    <name type="scientific">Metamycoplasma auris</name>
    <dbReference type="NCBI Taxonomy" id="51363"/>
    <lineage>
        <taxon>Bacteria</taxon>
        <taxon>Bacillati</taxon>
        <taxon>Mycoplasmatota</taxon>
        <taxon>Mycoplasmoidales</taxon>
        <taxon>Metamycoplasmataceae</taxon>
        <taxon>Metamycoplasma</taxon>
    </lineage>
</organism>
<evidence type="ECO:0000313" key="2">
    <source>
        <dbReference type="Proteomes" id="UP000249646"/>
    </source>
</evidence>
<dbReference type="EMBL" id="QKUB01000022">
    <property type="protein sequence ID" value="PZV97731.1"/>
    <property type="molecule type" value="Genomic_DNA"/>
</dbReference>
<dbReference type="RefSeq" id="WP_111518938.1">
    <property type="nucleotide sequence ID" value="NZ_QKUB01000022.1"/>
</dbReference>
<feature type="non-terminal residue" evidence="1">
    <location>
        <position position="1"/>
    </location>
</feature>
<comment type="caution">
    <text evidence="1">The sequence shown here is derived from an EMBL/GenBank/DDBJ whole genome shotgun (WGS) entry which is preliminary data.</text>
</comment>
<keyword evidence="2" id="KW-1185">Reference proteome</keyword>
<evidence type="ECO:0000313" key="1">
    <source>
        <dbReference type="EMBL" id="PZV97731.1"/>
    </source>
</evidence>
<reference evidence="1 2" key="1">
    <citation type="submission" date="2018-06" db="EMBL/GenBank/DDBJ databases">
        <title>Genomic Encyclopedia of Archaeal and Bacterial Type Strains, Phase II (KMG-II): from individual species to whole genera.</title>
        <authorList>
            <person name="Goeker M."/>
        </authorList>
    </citation>
    <scope>NUCLEOTIDE SEQUENCE [LARGE SCALE GENOMIC DNA]</scope>
    <source>
        <strain evidence="1 2">ATCC 51348</strain>
    </source>
</reference>
<proteinExistence type="predicted"/>
<gene>
    <name evidence="1" type="ORF">BCF89_1221</name>
</gene>
<name>A0A2W7FTZ4_9BACT</name>
<dbReference type="Proteomes" id="UP000249646">
    <property type="component" value="Unassembled WGS sequence"/>
</dbReference>